<dbReference type="AlphaFoldDB" id="Q82SA6"/>
<keyword evidence="4" id="KW-1185">Reference proteome</keyword>
<evidence type="ECO:0000256" key="1">
    <source>
        <dbReference type="SAM" id="MobiDB-lite"/>
    </source>
</evidence>
<feature type="signal peptide" evidence="2">
    <location>
        <begin position="1"/>
        <end position="32"/>
    </location>
</feature>
<evidence type="ECO:0000313" key="4">
    <source>
        <dbReference type="Proteomes" id="UP000001416"/>
    </source>
</evidence>
<reference evidence="3 4" key="1">
    <citation type="journal article" date="2003" name="J. Bacteriol.">
        <title>Complete genome sequence of the ammonia-oxidizing bacterium and obligate chemolithoautotroph Nitrosomonas europaea.</title>
        <authorList>
            <person name="Chain P."/>
            <person name="Lamerdin J."/>
            <person name="Larimer F."/>
            <person name="Regala W."/>
            <person name="Land M."/>
            <person name="Hauser L."/>
            <person name="Hooper A."/>
            <person name="Klotz M."/>
            <person name="Norton J."/>
            <person name="Sayavedra-Soto L."/>
            <person name="Arciero D."/>
            <person name="Hommes N."/>
            <person name="Whittaker M."/>
            <person name="Arp D."/>
        </authorList>
    </citation>
    <scope>NUCLEOTIDE SEQUENCE [LARGE SCALE GENOMIC DNA]</scope>
    <source>
        <strain evidence="4">ATCC 19718 / CIP 103999 / KCTC 2705 / NBRC 14298</strain>
    </source>
</reference>
<keyword evidence="2" id="KW-0732">Signal</keyword>
<feature type="compositionally biased region" description="Low complexity" evidence="1">
    <location>
        <begin position="31"/>
        <end position="41"/>
    </location>
</feature>
<dbReference type="HOGENOM" id="CLU_2247160_0_0_4"/>
<dbReference type="EMBL" id="AL954747">
    <property type="protein sequence ID" value="CAD86352.1"/>
    <property type="molecule type" value="Genomic_DNA"/>
</dbReference>
<dbReference type="GeneID" id="87105570"/>
<protein>
    <submittedName>
        <fullName evidence="3">Uncharacterized protein</fullName>
    </submittedName>
</protein>
<dbReference type="Proteomes" id="UP000001416">
    <property type="component" value="Chromosome"/>
</dbReference>
<dbReference type="RefSeq" id="WP_011112908.1">
    <property type="nucleotide sequence ID" value="NC_004757.1"/>
</dbReference>
<feature type="region of interest" description="Disordered" evidence="1">
    <location>
        <begin position="31"/>
        <end position="104"/>
    </location>
</feature>
<feature type="compositionally biased region" description="Basic and acidic residues" evidence="1">
    <location>
        <begin position="42"/>
        <end position="69"/>
    </location>
</feature>
<evidence type="ECO:0000313" key="3">
    <source>
        <dbReference type="EMBL" id="CAD86352.1"/>
    </source>
</evidence>
<name>Q82SA6_NITEU</name>
<feature type="compositionally biased region" description="Polar residues" evidence="1">
    <location>
        <begin position="76"/>
        <end position="95"/>
    </location>
</feature>
<dbReference type="OrthoDB" id="9927603at2"/>
<evidence type="ECO:0000256" key="2">
    <source>
        <dbReference type="SAM" id="SignalP"/>
    </source>
</evidence>
<sequence>MKAHISTVKLSILVPAALLSGFFLTGSTAAIADSSSDSNRANSEKYEKKEDIRKYDQRNDLDESRRGIEDTVIPETDSNSTNQQDHNLRNPSEQSPAEIMPGRN</sequence>
<gene>
    <name evidence="3" type="ordered locus">NE2440</name>
</gene>
<organism evidence="3 4">
    <name type="scientific">Nitrosomonas europaea (strain ATCC 19718 / CIP 103999 / KCTC 2705 / NBRC 14298)</name>
    <dbReference type="NCBI Taxonomy" id="228410"/>
    <lineage>
        <taxon>Bacteria</taxon>
        <taxon>Pseudomonadati</taxon>
        <taxon>Pseudomonadota</taxon>
        <taxon>Betaproteobacteria</taxon>
        <taxon>Nitrosomonadales</taxon>
        <taxon>Nitrosomonadaceae</taxon>
        <taxon>Nitrosomonas</taxon>
    </lineage>
</organism>
<accession>Q82SA6</accession>
<feature type="chain" id="PRO_5004298945" evidence="2">
    <location>
        <begin position="33"/>
        <end position="104"/>
    </location>
</feature>
<dbReference type="KEGG" id="neu:NE2440"/>
<proteinExistence type="predicted"/>